<keyword evidence="2 4" id="KW-0863">Zinc-finger</keyword>
<dbReference type="InterPro" id="IPR049808">
    <property type="entry name" value="CONSTANS-like_Bbox1"/>
</dbReference>
<evidence type="ECO:0000256" key="3">
    <source>
        <dbReference type="ARBA" id="ARBA00022833"/>
    </source>
</evidence>
<evidence type="ECO:0000313" key="7">
    <source>
        <dbReference type="EMBL" id="PSS10306.1"/>
    </source>
</evidence>
<evidence type="ECO:0000313" key="8">
    <source>
        <dbReference type="Proteomes" id="UP000241394"/>
    </source>
</evidence>
<dbReference type="OrthoDB" id="153872at2759"/>
<feature type="domain" description="B box-type" evidence="6">
    <location>
        <begin position="1"/>
        <end position="45"/>
    </location>
</feature>
<gene>
    <name evidence="7" type="ORF">CEY00_Acc17400</name>
</gene>
<dbReference type="OMA" id="HHEFYFA"/>
<protein>
    <submittedName>
        <fullName evidence="7">Zinc finger protein like</fullName>
    </submittedName>
</protein>
<dbReference type="PANTHER" id="PTHR31717:SF60">
    <property type="entry name" value="B-BOX TYPE ZINC FINGER FAMILY PROTEIN"/>
    <property type="match status" value="1"/>
</dbReference>
<evidence type="ECO:0000256" key="5">
    <source>
        <dbReference type="SAM" id="MobiDB-lite"/>
    </source>
</evidence>
<proteinExistence type="predicted"/>
<dbReference type="PANTHER" id="PTHR31717">
    <property type="entry name" value="ZINC FINGER PROTEIN CONSTANS-LIKE 10"/>
    <property type="match status" value="1"/>
</dbReference>
<dbReference type="STRING" id="1590841.A0A2R6QLM6"/>
<keyword evidence="3" id="KW-0862">Zinc</keyword>
<evidence type="ECO:0000259" key="6">
    <source>
        <dbReference type="PROSITE" id="PS50119"/>
    </source>
</evidence>
<reference evidence="7 8" key="1">
    <citation type="submission" date="2017-07" db="EMBL/GenBank/DDBJ databases">
        <title>An improved, manually edited Actinidia chinensis var. chinensis (kiwifruit) genome highlights the challenges associated with draft genomes and gene prediction in plants.</title>
        <authorList>
            <person name="Pilkington S."/>
            <person name="Crowhurst R."/>
            <person name="Hilario E."/>
            <person name="Nardozza S."/>
            <person name="Fraser L."/>
            <person name="Peng Y."/>
            <person name="Gunaseelan K."/>
            <person name="Simpson R."/>
            <person name="Tahir J."/>
            <person name="Deroles S."/>
            <person name="Templeton K."/>
            <person name="Luo Z."/>
            <person name="Davy M."/>
            <person name="Cheng C."/>
            <person name="Mcneilage M."/>
            <person name="Scaglione D."/>
            <person name="Liu Y."/>
            <person name="Zhang Q."/>
            <person name="Datson P."/>
            <person name="De Silva N."/>
            <person name="Gardiner S."/>
            <person name="Bassett H."/>
            <person name="Chagne D."/>
            <person name="Mccallum J."/>
            <person name="Dzierzon H."/>
            <person name="Deng C."/>
            <person name="Wang Y.-Y."/>
            <person name="Barron N."/>
            <person name="Manako K."/>
            <person name="Bowen J."/>
            <person name="Foster T."/>
            <person name="Erridge Z."/>
            <person name="Tiffin H."/>
            <person name="Waite C."/>
            <person name="Davies K."/>
            <person name="Grierson E."/>
            <person name="Laing W."/>
            <person name="Kirk R."/>
            <person name="Chen X."/>
            <person name="Wood M."/>
            <person name="Montefiori M."/>
            <person name="Brummell D."/>
            <person name="Schwinn K."/>
            <person name="Catanach A."/>
            <person name="Fullerton C."/>
            <person name="Li D."/>
            <person name="Meiyalaghan S."/>
            <person name="Nieuwenhuizen N."/>
            <person name="Read N."/>
            <person name="Prakash R."/>
            <person name="Hunter D."/>
            <person name="Zhang H."/>
            <person name="Mckenzie M."/>
            <person name="Knabel M."/>
            <person name="Harris A."/>
            <person name="Allan A."/>
            <person name="Chen A."/>
            <person name="Janssen B."/>
            <person name="Plunkett B."/>
            <person name="Dwamena C."/>
            <person name="Voogd C."/>
            <person name="Leif D."/>
            <person name="Lafferty D."/>
            <person name="Souleyre E."/>
            <person name="Varkonyi-Gasic E."/>
            <person name="Gambi F."/>
            <person name="Hanley J."/>
            <person name="Yao J.-L."/>
            <person name="Cheung J."/>
            <person name="David K."/>
            <person name="Warren B."/>
            <person name="Marsh K."/>
            <person name="Snowden K."/>
            <person name="Lin-Wang K."/>
            <person name="Brian L."/>
            <person name="Martinez-Sanchez M."/>
            <person name="Wang M."/>
            <person name="Ileperuma N."/>
            <person name="Macnee N."/>
            <person name="Campin R."/>
            <person name="Mcatee P."/>
            <person name="Drummond R."/>
            <person name="Espley R."/>
            <person name="Ireland H."/>
            <person name="Wu R."/>
            <person name="Atkinson R."/>
            <person name="Karunairetnam S."/>
            <person name="Bulley S."/>
            <person name="Chunkath S."/>
            <person name="Hanley Z."/>
            <person name="Storey R."/>
            <person name="Thrimawithana A."/>
            <person name="Thomson S."/>
            <person name="David C."/>
            <person name="Testolin R."/>
        </authorList>
    </citation>
    <scope>NUCLEOTIDE SEQUENCE [LARGE SCALE GENOMIC DNA]</scope>
    <source>
        <strain evidence="8">cv. Red5</strain>
        <tissue evidence="7">Young leaf</tissue>
    </source>
</reference>
<keyword evidence="8" id="KW-1185">Reference proteome</keyword>
<dbReference type="Proteomes" id="UP000241394">
    <property type="component" value="Chromosome LG15"/>
</dbReference>
<dbReference type="GO" id="GO:0008270">
    <property type="term" value="F:zinc ion binding"/>
    <property type="evidence" value="ECO:0007669"/>
    <property type="project" value="UniProtKB-KW"/>
</dbReference>
<accession>A0A2R6QLM6</accession>
<sequence>MRKCELCNSVARMYCESDRAILCWDCDARVHAANFLVAKHSRTLLCHACQAPTPWTGSGSRLGPTVSVCETCVHTGNRKDDDTNNDDSEDDDDILETEDEDEDNDDDSGDANNDGGGGGEDEGNDQVVPLSFTPPPLVSSSSSSQESSGRLQRDDSIIGFFS</sequence>
<dbReference type="Gramene" id="PSS10306">
    <property type="protein sequence ID" value="PSS10306"/>
    <property type="gene ID" value="CEY00_Acc17400"/>
</dbReference>
<evidence type="ECO:0000256" key="4">
    <source>
        <dbReference type="PROSITE-ProRule" id="PRU00024"/>
    </source>
</evidence>
<feature type="compositionally biased region" description="Acidic residues" evidence="5">
    <location>
        <begin position="83"/>
        <end position="109"/>
    </location>
</feature>
<evidence type="ECO:0000256" key="2">
    <source>
        <dbReference type="ARBA" id="ARBA00022771"/>
    </source>
</evidence>
<evidence type="ECO:0000256" key="1">
    <source>
        <dbReference type="ARBA" id="ARBA00022723"/>
    </source>
</evidence>
<dbReference type="InParanoid" id="A0A2R6QLM6"/>
<dbReference type="CDD" id="cd19821">
    <property type="entry name" value="Bbox1_BBX-like"/>
    <property type="match status" value="1"/>
</dbReference>
<dbReference type="Pfam" id="PF00643">
    <property type="entry name" value="zf-B_box"/>
    <property type="match status" value="1"/>
</dbReference>
<dbReference type="EMBL" id="NKQK01000015">
    <property type="protein sequence ID" value="PSS10306.1"/>
    <property type="molecule type" value="Genomic_DNA"/>
</dbReference>
<dbReference type="SMART" id="SM00336">
    <property type="entry name" value="BBOX"/>
    <property type="match status" value="1"/>
</dbReference>
<dbReference type="AlphaFoldDB" id="A0A2R6QLM6"/>
<dbReference type="InterPro" id="IPR000315">
    <property type="entry name" value="Znf_B-box"/>
</dbReference>
<feature type="compositionally biased region" description="Low complexity" evidence="5">
    <location>
        <begin position="139"/>
        <end position="148"/>
    </location>
</feature>
<organism evidence="7 8">
    <name type="scientific">Actinidia chinensis var. chinensis</name>
    <name type="common">Chinese soft-hair kiwi</name>
    <dbReference type="NCBI Taxonomy" id="1590841"/>
    <lineage>
        <taxon>Eukaryota</taxon>
        <taxon>Viridiplantae</taxon>
        <taxon>Streptophyta</taxon>
        <taxon>Embryophyta</taxon>
        <taxon>Tracheophyta</taxon>
        <taxon>Spermatophyta</taxon>
        <taxon>Magnoliopsida</taxon>
        <taxon>eudicotyledons</taxon>
        <taxon>Gunneridae</taxon>
        <taxon>Pentapetalae</taxon>
        <taxon>asterids</taxon>
        <taxon>Ericales</taxon>
        <taxon>Actinidiaceae</taxon>
        <taxon>Actinidia</taxon>
    </lineage>
</organism>
<reference evidence="8" key="2">
    <citation type="journal article" date="2018" name="BMC Genomics">
        <title>A manually annotated Actinidia chinensis var. chinensis (kiwifruit) genome highlights the challenges associated with draft genomes and gene prediction in plants.</title>
        <authorList>
            <person name="Pilkington S.M."/>
            <person name="Crowhurst R."/>
            <person name="Hilario E."/>
            <person name="Nardozza S."/>
            <person name="Fraser L."/>
            <person name="Peng Y."/>
            <person name="Gunaseelan K."/>
            <person name="Simpson R."/>
            <person name="Tahir J."/>
            <person name="Deroles S.C."/>
            <person name="Templeton K."/>
            <person name="Luo Z."/>
            <person name="Davy M."/>
            <person name="Cheng C."/>
            <person name="McNeilage M."/>
            <person name="Scaglione D."/>
            <person name="Liu Y."/>
            <person name="Zhang Q."/>
            <person name="Datson P."/>
            <person name="De Silva N."/>
            <person name="Gardiner S.E."/>
            <person name="Bassett H."/>
            <person name="Chagne D."/>
            <person name="McCallum J."/>
            <person name="Dzierzon H."/>
            <person name="Deng C."/>
            <person name="Wang Y.Y."/>
            <person name="Barron L."/>
            <person name="Manako K."/>
            <person name="Bowen J."/>
            <person name="Foster T.M."/>
            <person name="Erridge Z.A."/>
            <person name="Tiffin H."/>
            <person name="Waite C.N."/>
            <person name="Davies K.M."/>
            <person name="Grierson E.P."/>
            <person name="Laing W.A."/>
            <person name="Kirk R."/>
            <person name="Chen X."/>
            <person name="Wood M."/>
            <person name="Montefiori M."/>
            <person name="Brummell D.A."/>
            <person name="Schwinn K.E."/>
            <person name="Catanach A."/>
            <person name="Fullerton C."/>
            <person name="Li D."/>
            <person name="Meiyalaghan S."/>
            <person name="Nieuwenhuizen N."/>
            <person name="Read N."/>
            <person name="Prakash R."/>
            <person name="Hunter D."/>
            <person name="Zhang H."/>
            <person name="McKenzie M."/>
            <person name="Knabel M."/>
            <person name="Harris A."/>
            <person name="Allan A.C."/>
            <person name="Gleave A."/>
            <person name="Chen A."/>
            <person name="Janssen B.J."/>
            <person name="Plunkett B."/>
            <person name="Ampomah-Dwamena C."/>
            <person name="Voogd C."/>
            <person name="Leif D."/>
            <person name="Lafferty D."/>
            <person name="Souleyre E.J.F."/>
            <person name="Varkonyi-Gasic E."/>
            <person name="Gambi F."/>
            <person name="Hanley J."/>
            <person name="Yao J.L."/>
            <person name="Cheung J."/>
            <person name="David K.M."/>
            <person name="Warren B."/>
            <person name="Marsh K."/>
            <person name="Snowden K.C."/>
            <person name="Lin-Wang K."/>
            <person name="Brian L."/>
            <person name="Martinez-Sanchez M."/>
            <person name="Wang M."/>
            <person name="Ileperuma N."/>
            <person name="Macnee N."/>
            <person name="Campin R."/>
            <person name="McAtee P."/>
            <person name="Drummond R.S.M."/>
            <person name="Espley R.V."/>
            <person name="Ireland H.S."/>
            <person name="Wu R."/>
            <person name="Atkinson R.G."/>
            <person name="Karunairetnam S."/>
            <person name="Bulley S."/>
            <person name="Chunkath S."/>
            <person name="Hanley Z."/>
            <person name="Storey R."/>
            <person name="Thrimawithana A.H."/>
            <person name="Thomson S."/>
            <person name="David C."/>
            <person name="Testolin R."/>
            <person name="Huang H."/>
            <person name="Hellens R.P."/>
            <person name="Schaffer R.J."/>
        </authorList>
    </citation>
    <scope>NUCLEOTIDE SEQUENCE [LARGE SCALE GENOMIC DNA]</scope>
    <source>
        <strain evidence="8">cv. Red5</strain>
    </source>
</reference>
<keyword evidence="1" id="KW-0479">Metal-binding</keyword>
<name>A0A2R6QLM6_ACTCC</name>
<dbReference type="PROSITE" id="PS50119">
    <property type="entry name" value="ZF_BBOX"/>
    <property type="match status" value="1"/>
</dbReference>
<feature type="region of interest" description="Disordered" evidence="5">
    <location>
        <begin position="74"/>
        <end position="162"/>
    </location>
</feature>
<comment type="caution">
    <text evidence="7">The sequence shown here is derived from an EMBL/GenBank/DDBJ whole genome shotgun (WGS) entry which is preliminary data.</text>
</comment>